<accession>A0A0E9WA83</accession>
<name>A0A0E9WA83_ANGAN</name>
<dbReference type="EMBL" id="GBXM01021288">
    <property type="protein sequence ID" value="JAH87289.1"/>
    <property type="molecule type" value="Transcribed_RNA"/>
</dbReference>
<organism evidence="1">
    <name type="scientific">Anguilla anguilla</name>
    <name type="common">European freshwater eel</name>
    <name type="synonym">Muraena anguilla</name>
    <dbReference type="NCBI Taxonomy" id="7936"/>
    <lineage>
        <taxon>Eukaryota</taxon>
        <taxon>Metazoa</taxon>
        <taxon>Chordata</taxon>
        <taxon>Craniata</taxon>
        <taxon>Vertebrata</taxon>
        <taxon>Euteleostomi</taxon>
        <taxon>Actinopterygii</taxon>
        <taxon>Neopterygii</taxon>
        <taxon>Teleostei</taxon>
        <taxon>Anguilliformes</taxon>
        <taxon>Anguillidae</taxon>
        <taxon>Anguilla</taxon>
    </lineage>
</organism>
<dbReference type="AlphaFoldDB" id="A0A0E9WA83"/>
<sequence length="33" mass="3867">MPCNYFIPGYHVRYLTVAVIHPVRISEFSTLQD</sequence>
<reference evidence="1" key="2">
    <citation type="journal article" date="2015" name="Fish Shellfish Immunol.">
        <title>Early steps in the European eel (Anguilla anguilla)-Vibrio vulnificus interaction in the gills: Role of the RtxA13 toxin.</title>
        <authorList>
            <person name="Callol A."/>
            <person name="Pajuelo D."/>
            <person name="Ebbesson L."/>
            <person name="Teles M."/>
            <person name="MacKenzie S."/>
            <person name="Amaro C."/>
        </authorList>
    </citation>
    <scope>NUCLEOTIDE SEQUENCE</scope>
</reference>
<protein>
    <submittedName>
        <fullName evidence="1">Uncharacterized protein</fullName>
    </submittedName>
</protein>
<proteinExistence type="predicted"/>
<reference evidence="1" key="1">
    <citation type="submission" date="2014-11" db="EMBL/GenBank/DDBJ databases">
        <authorList>
            <person name="Amaro Gonzalez C."/>
        </authorList>
    </citation>
    <scope>NUCLEOTIDE SEQUENCE</scope>
</reference>
<evidence type="ECO:0000313" key="1">
    <source>
        <dbReference type="EMBL" id="JAH87289.1"/>
    </source>
</evidence>